<reference evidence="1 2" key="1">
    <citation type="submission" date="2020-04" db="EMBL/GenBank/DDBJ databases">
        <title>Molecular characterization of pseudomonads from Agaricus bisporus reveal novel blotch 2 pathogens in Western Europe.</title>
        <authorList>
            <person name="Taparia T."/>
            <person name="Krijger M."/>
            <person name="Haynes E."/>
            <person name="Elpinstone J.G."/>
            <person name="Noble R."/>
            <person name="Van Der Wolf J."/>
        </authorList>
    </citation>
    <scope>NUCLEOTIDE SEQUENCE [LARGE SCALE GENOMIC DNA]</scope>
    <source>
        <strain evidence="1 2">H7001</strain>
    </source>
</reference>
<gene>
    <name evidence="1" type="ORF">HX882_24065</name>
</gene>
<dbReference type="Gene3D" id="1.10.357.10">
    <property type="entry name" value="Tetracycline Repressor, domain 2"/>
    <property type="match status" value="1"/>
</dbReference>
<dbReference type="RefSeq" id="WP_177104677.1">
    <property type="nucleotide sequence ID" value="NZ_JACAQB010000018.1"/>
</dbReference>
<dbReference type="AlphaFoldDB" id="A0A7Y8C4A7"/>
<protein>
    <submittedName>
        <fullName evidence="1">TetR family transcriptional regulator</fullName>
    </submittedName>
</protein>
<name>A0A7Y8C4A7_9PSED</name>
<proteinExistence type="predicted"/>
<organism evidence="1 2">
    <name type="scientific">Pseudomonas gingeri</name>
    <dbReference type="NCBI Taxonomy" id="117681"/>
    <lineage>
        <taxon>Bacteria</taxon>
        <taxon>Pseudomonadati</taxon>
        <taxon>Pseudomonadota</taxon>
        <taxon>Gammaproteobacteria</taxon>
        <taxon>Pseudomonadales</taxon>
        <taxon>Pseudomonadaceae</taxon>
        <taxon>Pseudomonas</taxon>
    </lineage>
</organism>
<dbReference type="InterPro" id="IPR009057">
    <property type="entry name" value="Homeodomain-like_sf"/>
</dbReference>
<sequence>MKDAGLTHAGVYRHFGSREALVAEAVKHALHDGSQAVVPIANSTLDHTAALSPLVGAVSLARAVNDKQLSEEILKSVADELKAQLG</sequence>
<dbReference type="EMBL" id="JACAQB010000018">
    <property type="protein sequence ID" value="NWB98973.1"/>
    <property type="molecule type" value="Genomic_DNA"/>
</dbReference>
<evidence type="ECO:0000313" key="1">
    <source>
        <dbReference type="EMBL" id="NWB98973.1"/>
    </source>
</evidence>
<dbReference type="SUPFAM" id="SSF46689">
    <property type="entry name" value="Homeodomain-like"/>
    <property type="match status" value="1"/>
</dbReference>
<accession>A0A7Y8C4A7</accession>
<evidence type="ECO:0000313" key="2">
    <source>
        <dbReference type="Proteomes" id="UP000539985"/>
    </source>
</evidence>
<dbReference type="Proteomes" id="UP000539985">
    <property type="component" value="Unassembled WGS sequence"/>
</dbReference>
<comment type="caution">
    <text evidence="1">The sequence shown here is derived from an EMBL/GenBank/DDBJ whole genome shotgun (WGS) entry which is preliminary data.</text>
</comment>